<organism evidence="3 4">
    <name type="scientific">Dictyocaulus viviparus</name>
    <name type="common">Bovine lungworm</name>
    <dbReference type="NCBI Taxonomy" id="29172"/>
    <lineage>
        <taxon>Eukaryota</taxon>
        <taxon>Metazoa</taxon>
        <taxon>Ecdysozoa</taxon>
        <taxon>Nematoda</taxon>
        <taxon>Chromadorea</taxon>
        <taxon>Rhabditida</taxon>
        <taxon>Rhabditina</taxon>
        <taxon>Rhabditomorpha</taxon>
        <taxon>Strongyloidea</taxon>
        <taxon>Metastrongylidae</taxon>
        <taxon>Dictyocaulus</taxon>
    </lineage>
</organism>
<keyword evidence="1" id="KW-0732">Signal</keyword>
<sequence length="241" mass="27517">MLSITWIIVGFFVITIDKVKGQLLEMSGFHCKQQNSMLLDHSLHGSPHLTTPPFEFYVIDEDGNEVNMYEPGKIYRSSLRGGRFIIEDKGDVFGVRYQDCDDSQSNNSLTHSNNAKKFLLEIGWTTDHDIGAVQFLLTVAVENELYWERWRPRNGFLRSSSVPQVPIIESLFEIQVPPGPEEPTLSPDEMASTLPPEELTTVEPFDSRILEEIEKAEEKAVKHVGAFIIYQFLIKSQRISR</sequence>
<name>A0A0D8Y121_DICVI</name>
<dbReference type="Pfam" id="PF02014">
    <property type="entry name" value="Reeler"/>
    <property type="match status" value="1"/>
</dbReference>
<dbReference type="STRING" id="29172.A0A0D8Y121"/>
<evidence type="ECO:0000313" key="3">
    <source>
        <dbReference type="EMBL" id="KJH50390.1"/>
    </source>
</evidence>
<evidence type="ECO:0000256" key="1">
    <source>
        <dbReference type="SAM" id="SignalP"/>
    </source>
</evidence>
<feature type="signal peptide" evidence="1">
    <location>
        <begin position="1"/>
        <end position="21"/>
    </location>
</feature>
<proteinExistence type="predicted"/>
<gene>
    <name evidence="3" type="ORF">DICVIV_03470</name>
</gene>
<evidence type="ECO:0000259" key="2">
    <source>
        <dbReference type="Pfam" id="PF02014"/>
    </source>
</evidence>
<dbReference type="AlphaFoldDB" id="A0A0D8Y121"/>
<reference evidence="3 4" key="1">
    <citation type="submission" date="2013-11" db="EMBL/GenBank/DDBJ databases">
        <title>Draft genome of the bovine lungworm Dictyocaulus viviparus.</title>
        <authorList>
            <person name="Mitreva M."/>
        </authorList>
    </citation>
    <scope>NUCLEOTIDE SEQUENCE [LARGE SCALE GENOMIC DNA]</scope>
    <source>
        <strain evidence="3 4">HannoverDv2000</strain>
    </source>
</reference>
<dbReference type="Proteomes" id="UP000053766">
    <property type="component" value="Unassembled WGS sequence"/>
</dbReference>
<evidence type="ECO:0000313" key="4">
    <source>
        <dbReference type="Proteomes" id="UP000053766"/>
    </source>
</evidence>
<feature type="domain" description="Reelin" evidence="2">
    <location>
        <begin position="97"/>
        <end position="147"/>
    </location>
</feature>
<keyword evidence="4" id="KW-1185">Reference proteome</keyword>
<feature type="chain" id="PRO_5002336124" description="Reelin domain-containing protein" evidence="1">
    <location>
        <begin position="22"/>
        <end position="241"/>
    </location>
</feature>
<dbReference type="OrthoDB" id="283575at2759"/>
<accession>A0A0D8Y121</accession>
<protein>
    <recommendedName>
        <fullName evidence="2">Reelin domain-containing protein</fullName>
    </recommendedName>
</protein>
<dbReference type="InterPro" id="IPR002861">
    <property type="entry name" value="Reeler_dom"/>
</dbReference>
<dbReference type="EMBL" id="KN716207">
    <property type="protein sequence ID" value="KJH50390.1"/>
    <property type="molecule type" value="Genomic_DNA"/>
</dbReference>
<reference evidence="4" key="2">
    <citation type="journal article" date="2016" name="Sci. Rep.">
        <title>Dictyocaulus viviparus genome, variome and transcriptome elucidate lungworm biology and support future intervention.</title>
        <authorList>
            <person name="McNulty S.N."/>
            <person name="Strube C."/>
            <person name="Rosa B.A."/>
            <person name="Martin J.C."/>
            <person name="Tyagi R."/>
            <person name="Choi Y.J."/>
            <person name="Wang Q."/>
            <person name="Hallsworth Pepin K."/>
            <person name="Zhang X."/>
            <person name="Ozersky P."/>
            <person name="Wilson R.K."/>
            <person name="Sternberg P.W."/>
            <person name="Gasser R.B."/>
            <person name="Mitreva M."/>
        </authorList>
    </citation>
    <scope>NUCLEOTIDE SEQUENCE [LARGE SCALE GENOMIC DNA]</scope>
    <source>
        <strain evidence="4">HannoverDv2000</strain>
    </source>
</reference>